<comment type="caution">
    <text evidence="2">The sequence shown here is derived from an EMBL/GenBank/DDBJ whole genome shotgun (WGS) entry which is preliminary data.</text>
</comment>
<evidence type="ECO:0000313" key="3">
    <source>
        <dbReference type="Proteomes" id="UP001632037"/>
    </source>
</evidence>
<protein>
    <submittedName>
        <fullName evidence="2">Uncharacterized protein</fullName>
    </submittedName>
</protein>
<feature type="region of interest" description="Disordered" evidence="1">
    <location>
        <begin position="49"/>
        <end position="83"/>
    </location>
</feature>
<dbReference type="Proteomes" id="UP001632037">
    <property type="component" value="Unassembled WGS sequence"/>
</dbReference>
<dbReference type="AlphaFoldDB" id="A0ABD3F4N5"/>
<sequence length="156" mass="18772">MSPTNVSSSVRAKQWLAEFHSGVSSIEKMQEAANADMTKLLVFFRQEADRKADADATRRREDREDRETAEKRDRDLRERDRQVEQAALETRMLRMCEEDRGRREEEVRKDLALRQEREQERAEERRRHEERIELERSEVRQRHEQMVTLLSKFAGK</sequence>
<reference evidence="2 3" key="1">
    <citation type="submission" date="2024-09" db="EMBL/GenBank/DDBJ databases">
        <title>Genome sequencing and assembly of Phytophthora oleae, isolate VK10A, causative agent of rot of olive drupes.</title>
        <authorList>
            <person name="Conti Taguali S."/>
            <person name="Riolo M."/>
            <person name="La Spada F."/>
            <person name="Cacciola S.O."/>
            <person name="Dionisio G."/>
        </authorList>
    </citation>
    <scope>NUCLEOTIDE SEQUENCE [LARGE SCALE GENOMIC DNA]</scope>
    <source>
        <strain evidence="2 3">VK10A</strain>
    </source>
</reference>
<organism evidence="2 3">
    <name type="scientific">Phytophthora oleae</name>
    <dbReference type="NCBI Taxonomy" id="2107226"/>
    <lineage>
        <taxon>Eukaryota</taxon>
        <taxon>Sar</taxon>
        <taxon>Stramenopiles</taxon>
        <taxon>Oomycota</taxon>
        <taxon>Peronosporomycetes</taxon>
        <taxon>Peronosporales</taxon>
        <taxon>Peronosporaceae</taxon>
        <taxon>Phytophthora</taxon>
    </lineage>
</organism>
<evidence type="ECO:0000256" key="1">
    <source>
        <dbReference type="SAM" id="MobiDB-lite"/>
    </source>
</evidence>
<gene>
    <name evidence="2" type="ORF">V7S43_013640</name>
</gene>
<evidence type="ECO:0000313" key="2">
    <source>
        <dbReference type="EMBL" id="KAL3661437.1"/>
    </source>
</evidence>
<feature type="region of interest" description="Disordered" evidence="1">
    <location>
        <begin position="96"/>
        <end position="131"/>
    </location>
</feature>
<keyword evidence="3" id="KW-1185">Reference proteome</keyword>
<proteinExistence type="predicted"/>
<dbReference type="EMBL" id="JBIMZQ010000036">
    <property type="protein sequence ID" value="KAL3661437.1"/>
    <property type="molecule type" value="Genomic_DNA"/>
</dbReference>
<name>A0ABD3F4N5_9STRA</name>
<accession>A0ABD3F4N5</accession>